<reference evidence="5 6" key="1">
    <citation type="journal article" date="2011" name="Proc. Natl. Acad. Sci. U.S.A.">
        <title>Evolutionary erosion of yeast sex chromosomes by mating-type switching accidents.</title>
        <authorList>
            <person name="Gordon J.L."/>
            <person name="Armisen D."/>
            <person name="Proux-Wera E."/>
            <person name="Oheigeartaigh S.S."/>
            <person name="Byrne K.P."/>
            <person name="Wolfe K.H."/>
        </authorList>
    </citation>
    <scope>NUCLEOTIDE SEQUENCE [LARGE SCALE GENOMIC DNA]</scope>
    <source>
        <strain evidence="6">ATCC MYA-139 / BCRC 22969 / CBS 8797 / CCRC 22969 / KCTC 17520 / NBRC 10181 / NCYC 3082</strain>
    </source>
</reference>
<dbReference type="Gene3D" id="3.40.250.10">
    <property type="entry name" value="Rhodanese-like domain"/>
    <property type="match status" value="2"/>
</dbReference>
<dbReference type="STRING" id="1071383.J7S955"/>
<gene>
    <name evidence="5" type="primary">KNAG0G02650</name>
    <name evidence="5" type="ordered locus">KNAG_0G02650</name>
</gene>
<dbReference type="OrthoDB" id="270167at2759"/>
<dbReference type="InterPro" id="IPR045078">
    <property type="entry name" value="TST/MPST-like"/>
</dbReference>
<dbReference type="KEGG" id="kng:KNAG_0G02650"/>
<dbReference type="PANTHER" id="PTHR11364">
    <property type="entry name" value="THIOSULFATE SULFERTANSFERASE"/>
    <property type="match status" value="1"/>
</dbReference>
<dbReference type="GO" id="GO:0002143">
    <property type="term" value="P:tRNA wobble position uridine thiolation"/>
    <property type="evidence" value="ECO:0007669"/>
    <property type="project" value="EnsemblFungi"/>
</dbReference>
<dbReference type="Proteomes" id="UP000006310">
    <property type="component" value="Chromosome 7"/>
</dbReference>
<dbReference type="eggNOG" id="KOG1529">
    <property type="taxonomic scope" value="Eukaryota"/>
</dbReference>
<accession>J7S955</accession>
<keyword evidence="2" id="KW-0677">Repeat</keyword>
<keyword evidence="1 3" id="KW-0808">Transferase</keyword>
<feature type="domain" description="Rhodanese" evidence="4">
    <location>
        <begin position="180"/>
        <end position="306"/>
    </location>
</feature>
<dbReference type="InterPro" id="IPR036873">
    <property type="entry name" value="Rhodanese-like_dom_sf"/>
</dbReference>
<sequence length="315" mass="34906">MLYKLLNGAEFGKLAEKCVQGGTRLVALDATWFMPNVARDAFEEFKMPGVRIPQSVFFDIDSVKDVESPFPHMAPSLAVFNEKMGQLGLRTDDTLVVYDRVGNFSSPRAAWTLALFGHKELYLLNNYNSYRAAGLPLEDTTMDSETRFPRTVYESQVDHTADQIVSYEQIVEHVRNEDFASGKINLFDARANPRFTAEAPEPRKEIPSGHVPGAQSLPFGGLLLQGPTGTEDQKLYPESPEETAKLVNETIAKFNNGAQLDPKKPTVCMCGTGITGCIIKTALEQMGLNDVKLYDGSWTEYALRSKNDPTLLARG</sequence>
<dbReference type="PANTHER" id="PTHR11364:SF27">
    <property type="entry name" value="SULFURTRANSFERASE"/>
    <property type="match status" value="1"/>
</dbReference>
<dbReference type="PROSITE" id="PS50206">
    <property type="entry name" value="RHODANESE_3"/>
    <property type="match status" value="2"/>
</dbReference>
<evidence type="ECO:0000256" key="2">
    <source>
        <dbReference type="ARBA" id="ARBA00022737"/>
    </source>
</evidence>
<feature type="domain" description="Rhodanese" evidence="4">
    <location>
        <begin position="51"/>
        <end position="139"/>
    </location>
</feature>
<evidence type="ECO:0000259" key="4">
    <source>
        <dbReference type="PROSITE" id="PS50206"/>
    </source>
</evidence>
<dbReference type="CDD" id="cd01448">
    <property type="entry name" value="TST_Repeat_1"/>
    <property type="match status" value="1"/>
</dbReference>
<dbReference type="SMART" id="SM00450">
    <property type="entry name" value="RHOD"/>
    <property type="match status" value="2"/>
</dbReference>
<evidence type="ECO:0000256" key="1">
    <source>
        <dbReference type="ARBA" id="ARBA00022679"/>
    </source>
</evidence>
<dbReference type="EMBL" id="HE978320">
    <property type="protein sequence ID" value="CCK71321.1"/>
    <property type="molecule type" value="Genomic_DNA"/>
</dbReference>
<dbReference type="OMA" id="YPRVKGY"/>
<dbReference type="PROSITE" id="PS00683">
    <property type="entry name" value="RHODANESE_2"/>
    <property type="match status" value="1"/>
</dbReference>
<dbReference type="RefSeq" id="XP_022465567.1">
    <property type="nucleotide sequence ID" value="XM_022609142.1"/>
</dbReference>
<proteinExistence type="predicted"/>
<reference evidence="6" key="2">
    <citation type="submission" date="2012-08" db="EMBL/GenBank/DDBJ databases">
        <title>Genome sequence of Kazachstania naganishii.</title>
        <authorList>
            <person name="Gordon J.L."/>
            <person name="Armisen D."/>
            <person name="Proux-Wera E."/>
            <person name="OhEigeartaigh S.S."/>
            <person name="Byrne K.P."/>
            <person name="Wolfe K.H."/>
        </authorList>
    </citation>
    <scope>NUCLEOTIDE SEQUENCE [LARGE SCALE GENOMIC DNA]</scope>
    <source>
        <strain evidence="6">ATCC MYA-139 / BCRC 22969 / CBS 8797 / CCRC 22969 / KCTC 17520 / NBRC 10181 / NCYC 3082</strain>
    </source>
</reference>
<dbReference type="GO" id="GO:0005739">
    <property type="term" value="C:mitochondrion"/>
    <property type="evidence" value="ECO:0007669"/>
    <property type="project" value="TreeGrafter"/>
</dbReference>
<name>J7S955_HUIN7</name>
<dbReference type="GO" id="GO:0004792">
    <property type="term" value="F:thiosulfate-cyanide sulfurtransferase activity"/>
    <property type="evidence" value="ECO:0007669"/>
    <property type="project" value="EnsemblFungi"/>
</dbReference>
<evidence type="ECO:0000256" key="3">
    <source>
        <dbReference type="RuleBase" id="RU000507"/>
    </source>
</evidence>
<organism evidence="5 6">
    <name type="scientific">Huiozyma naganishii (strain ATCC MYA-139 / BCRC 22969 / CBS 8797 / KCTC 17520 / NBRC 10181 / NCYC 3082 / Yp74L-3)</name>
    <name type="common">Yeast</name>
    <name type="synonym">Kazachstania naganishii</name>
    <dbReference type="NCBI Taxonomy" id="1071383"/>
    <lineage>
        <taxon>Eukaryota</taxon>
        <taxon>Fungi</taxon>
        <taxon>Dikarya</taxon>
        <taxon>Ascomycota</taxon>
        <taxon>Saccharomycotina</taxon>
        <taxon>Saccharomycetes</taxon>
        <taxon>Saccharomycetales</taxon>
        <taxon>Saccharomycetaceae</taxon>
        <taxon>Huiozyma</taxon>
    </lineage>
</organism>
<keyword evidence="6" id="KW-1185">Reference proteome</keyword>
<evidence type="ECO:0000313" key="5">
    <source>
        <dbReference type="EMBL" id="CCK71321.1"/>
    </source>
</evidence>
<dbReference type="SUPFAM" id="SSF52821">
    <property type="entry name" value="Rhodanese/Cell cycle control phosphatase"/>
    <property type="match status" value="2"/>
</dbReference>
<dbReference type="Pfam" id="PF00581">
    <property type="entry name" value="Rhodanese"/>
    <property type="match status" value="1"/>
</dbReference>
<dbReference type="InterPro" id="IPR001307">
    <property type="entry name" value="Thiosulphate_STrfase_CS"/>
</dbReference>
<dbReference type="HOGENOM" id="CLU_031618_3_1_1"/>
<evidence type="ECO:0000313" key="6">
    <source>
        <dbReference type="Proteomes" id="UP000006310"/>
    </source>
</evidence>
<dbReference type="InterPro" id="IPR001763">
    <property type="entry name" value="Rhodanese-like_dom"/>
</dbReference>
<dbReference type="GeneID" id="34527045"/>
<protein>
    <recommendedName>
        <fullName evidence="3">Sulfurtransferase</fullName>
    </recommendedName>
</protein>
<dbReference type="CDD" id="cd01449">
    <property type="entry name" value="TST_Repeat_2"/>
    <property type="match status" value="1"/>
</dbReference>
<dbReference type="AlphaFoldDB" id="J7S955"/>